<comment type="caution">
    <text evidence="1">The sequence shown here is derived from an EMBL/GenBank/DDBJ whole genome shotgun (WGS) entry which is preliminary data.</text>
</comment>
<proteinExistence type="predicted"/>
<keyword evidence="2" id="KW-1185">Reference proteome</keyword>
<accession>A0ABQ9VLL8</accession>
<evidence type="ECO:0000313" key="2">
    <source>
        <dbReference type="Proteomes" id="UP001266305"/>
    </source>
</evidence>
<dbReference type="EMBL" id="JASSZA010000005">
    <property type="protein sequence ID" value="KAK2110254.1"/>
    <property type="molecule type" value="Genomic_DNA"/>
</dbReference>
<evidence type="ECO:0000313" key="1">
    <source>
        <dbReference type="EMBL" id="KAK2110254.1"/>
    </source>
</evidence>
<gene>
    <name evidence="1" type="ORF">P7K49_010000</name>
</gene>
<reference evidence="1 2" key="1">
    <citation type="submission" date="2023-05" db="EMBL/GenBank/DDBJ databases">
        <title>B98-5 Cell Line De Novo Hybrid Assembly: An Optical Mapping Approach.</title>
        <authorList>
            <person name="Kananen K."/>
            <person name="Auerbach J.A."/>
            <person name="Kautto E."/>
            <person name="Blachly J.S."/>
        </authorList>
    </citation>
    <scope>NUCLEOTIDE SEQUENCE [LARGE SCALE GENOMIC DNA]</scope>
    <source>
        <strain evidence="1">B95-8</strain>
        <tissue evidence="1">Cell line</tissue>
    </source>
</reference>
<protein>
    <submittedName>
        <fullName evidence="1">Uncharacterized protein</fullName>
    </submittedName>
</protein>
<organism evidence="1 2">
    <name type="scientific">Saguinus oedipus</name>
    <name type="common">Cotton-top tamarin</name>
    <name type="synonym">Oedipomidas oedipus</name>
    <dbReference type="NCBI Taxonomy" id="9490"/>
    <lineage>
        <taxon>Eukaryota</taxon>
        <taxon>Metazoa</taxon>
        <taxon>Chordata</taxon>
        <taxon>Craniata</taxon>
        <taxon>Vertebrata</taxon>
        <taxon>Euteleostomi</taxon>
        <taxon>Mammalia</taxon>
        <taxon>Eutheria</taxon>
        <taxon>Euarchontoglires</taxon>
        <taxon>Primates</taxon>
        <taxon>Haplorrhini</taxon>
        <taxon>Platyrrhini</taxon>
        <taxon>Cebidae</taxon>
        <taxon>Callitrichinae</taxon>
        <taxon>Saguinus</taxon>
    </lineage>
</organism>
<name>A0ABQ9VLL8_SAGOE</name>
<sequence>MPTDGAIRGGGSQRDGPCHLLSAAPVKPALYDLLVCQNGSISLCHFHDNRQRNQAQTRAIVKRAALMTSETQTVPDIQA</sequence>
<dbReference type="Proteomes" id="UP001266305">
    <property type="component" value="Unassembled WGS sequence"/>
</dbReference>